<feature type="region of interest" description="Disordered" evidence="1">
    <location>
        <begin position="50"/>
        <end position="105"/>
    </location>
</feature>
<name>A0A2R5G407_9STRA</name>
<dbReference type="AlphaFoldDB" id="A0A2R5G407"/>
<dbReference type="EMBL" id="BEYU01000015">
    <property type="protein sequence ID" value="GBG25762.1"/>
    <property type="molecule type" value="Genomic_DNA"/>
</dbReference>
<comment type="caution">
    <text evidence="2">The sequence shown here is derived from an EMBL/GenBank/DDBJ whole genome shotgun (WGS) entry which is preliminary data.</text>
</comment>
<keyword evidence="3" id="KW-1185">Reference proteome</keyword>
<evidence type="ECO:0000256" key="1">
    <source>
        <dbReference type="SAM" id="MobiDB-lite"/>
    </source>
</evidence>
<gene>
    <name evidence="2" type="ORF">FCC1311_019812</name>
</gene>
<feature type="compositionally biased region" description="Basic and acidic residues" evidence="1">
    <location>
        <begin position="81"/>
        <end position="95"/>
    </location>
</feature>
<proteinExistence type="predicted"/>
<organism evidence="2 3">
    <name type="scientific">Hondaea fermentalgiana</name>
    <dbReference type="NCBI Taxonomy" id="2315210"/>
    <lineage>
        <taxon>Eukaryota</taxon>
        <taxon>Sar</taxon>
        <taxon>Stramenopiles</taxon>
        <taxon>Bigyra</taxon>
        <taxon>Labyrinthulomycetes</taxon>
        <taxon>Thraustochytrida</taxon>
        <taxon>Thraustochytriidae</taxon>
        <taxon>Hondaea</taxon>
    </lineage>
</organism>
<sequence length="429" mass="48667">MGSKRAALTGDRTKWIKASVAAFVLCYCLLLGLQAQSEWLEKAANTDNVHSKSSLLPSEGEYPDQDDVPTEGESQGVISEDESRLLEKERAHETGNGDTAGDETIGVPVPELGGLIIQNGEEYMNAPYMEVPPAPADKSVYKQLWPLQRMHDKYFTTYPHRRSIPRLGQRISRKQFHEVFRKRSIPVIIPFQYIRHLGFATQGHTLQELREMFPFEPTESKQSAIKRKEFHVNGAWGIKGKDKSIPWERAIWKLEQEAPVLMNGPNLSLRNIPRNMKLQNQQLAEWNVSYPPFLRKKDFQPPTMWFGTSSSDTVSFQIMGTKRWYIAPPSDTPKLLPVHCSGKNKGLCWSSLLMPMRDVLPRLRPIRDSLESIEIAVKAGEMLYLFISKGENLIFISQLNLIFASQLNLISTSQLNLISTSQVNLISTS</sequence>
<feature type="compositionally biased region" description="Acidic residues" evidence="1">
    <location>
        <begin position="61"/>
        <end position="70"/>
    </location>
</feature>
<dbReference type="SUPFAM" id="SSF51197">
    <property type="entry name" value="Clavaminate synthase-like"/>
    <property type="match status" value="1"/>
</dbReference>
<evidence type="ECO:0000313" key="2">
    <source>
        <dbReference type="EMBL" id="GBG25762.1"/>
    </source>
</evidence>
<accession>A0A2R5G407</accession>
<protein>
    <submittedName>
        <fullName evidence="2">JmjC domain-containing protein 8</fullName>
    </submittedName>
</protein>
<dbReference type="OrthoDB" id="415358at2759"/>
<evidence type="ECO:0000313" key="3">
    <source>
        <dbReference type="Proteomes" id="UP000241890"/>
    </source>
</evidence>
<dbReference type="Proteomes" id="UP000241890">
    <property type="component" value="Unassembled WGS sequence"/>
</dbReference>
<dbReference type="InParanoid" id="A0A2R5G407"/>
<reference evidence="2 3" key="1">
    <citation type="submission" date="2017-12" db="EMBL/GenBank/DDBJ databases">
        <title>Sequencing, de novo assembly and annotation of complete genome of a new Thraustochytrid species, strain FCC1311.</title>
        <authorList>
            <person name="Sedici K."/>
            <person name="Godart F."/>
            <person name="Aiese Cigliano R."/>
            <person name="Sanseverino W."/>
            <person name="Barakat M."/>
            <person name="Ortet P."/>
            <person name="Marechal E."/>
            <person name="Cagnac O."/>
            <person name="Amato A."/>
        </authorList>
    </citation>
    <scope>NUCLEOTIDE SEQUENCE [LARGE SCALE GENOMIC DNA]</scope>
</reference>
<dbReference type="Gene3D" id="2.60.120.650">
    <property type="entry name" value="Cupin"/>
    <property type="match status" value="1"/>
</dbReference>